<evidence type="ECO:0000313" key="2">
    <source>
        <dbReference type="Proteomes" id="UP000559653"/>
    </source>
</evidence>
<protein>
    <submittedName>
        <fullName evidence="1">DsbA family protein</fullName>
    </submittedName>
</protein>
<name>A0AC60VXN4_9ARCH</name>
<dbReference type="Proteomes" id="UP000559653">
    <property type="component" value="Unassembled WGS sequence"/>
</dbReference>
<sequence>MIIALVAVVAVAAFFAGSYFSSMDSDTVTRSELQQAISRLESKMESNQPTPQQAPQPVRISLDDDPIRGDPDAPITIIEFSDFQCPFCARFHEQTLPSLLEEYIDEGKVNFVYRDFPIQSIHPNALPAAVAAECADDQGKYWEYHDILFEKQSSWARLDSNSAISTFSQYATDIGLEKEQFDSCLGSGKHLEEVQGDLRDGRDYEITGTPGFFIGNEEIGFVKLNGAQPFESFKRIIDAQLET</sequence>
<accession>A0AC60VXN4</accession>
<organism evidence="1 2">
    <name type="scientific">Candidatus Nitrosomaritimum aestuariumsis</name>
    <dbReference type="NCBI Taxonomy" id="3342354"/>
    <lineage>
        <taxon>Archaea</taxon>
        <taxon>Nitrososphaerota</taxon>
        <taxon>Nitrososphaeria</taxon>
        <taxon>Nitrosopumilales</taxon>
        <taxon>Nitrosopumilaceae</taxon>
        <taxon>Candidatus Nitrosomaritimum</taxon>
    </lineage>
</organism>
<dbReference type="EMBL" id="JACEMZ010000015">
    <property type="protein sequence ID" value="MBA4452249.1"/>
    <property type="molecule type" value="Genomic_DNA"/>
</dbReference>
<gene>
    <name evidence="1" type="ORF">H2B03_03615</name>
</gene>
<evidence type="ECO:0000313" key="1">
    <source>
        <dbReference type="EMBL" id="MBA4452249.1"/>
    </source>
</evidence>
<reference evidence="1 2" key="1">
    <citation type="journal article" date="2020" name="Appl. Environ. Microbiol.">
        <title>Genomic Characteristics of a Novel Species of Ammonia-Oxidizing Archaea from the Jiulong River Estuary.</title>
        <authorList>
            <person name="Zou D."/>
            <person name="Wan R."/>
            <person name="Han L."/>
            <person name="Xu M.N."/>
            <person name="Liu Y."/>
            <person name="Liu H."/>
            <person name="Kao S.J."/>
            <person name="Li M."/>
        </authorList>
    </citation>
    <scope>NUCLEOTIDE SEQUENCE [LARGE SCALE GENOMIC DNA]</scope>
    <source>
        <strain evidence="1">W1bin1</strain>
    </source>
</reference>
<comment type="caution">
    <text evidence="1">The sequence shown here is derived from an EMBL/GenBank/DDBJ whole genome shotgun (WGS) entry which is preliminary data.</text>
</comment>
<proteinExistence type="predicted"/>